<comment type="caution">
    <text evidence="2">The sequence shown here is derived from an EMBL/GenBank/DDBJ whole genome shotgun (WGS) entry which is preliminary data.</text>
</comment>
<proteinExistence type="predicted"/>
<name>A0AAN8XVX1_HALRR</name>
<keyword evidence="1" id="KW-0472">Membrane</keyword>
<sequence length="277" mass="31170">MKLKAIHQRDSVNQDHNTLFKDQTRKLHNITENKLQKLKVVKLSKPFHPDTSVNVAHADIHAAISTMKSFIEAAKRVRQSTEYKQLDTSELLDQLISLSLVNQNLFKQDFEKLVTDENQSPAMKNISLYEGRTLGGDCGGSTALGIFNFLTFIVYAFSLFVVFLQKASGSMANTFLPNILGILQNGRRKRDVEKLWNSVEETLLSTSVEESYGNIPQVLDEELDFMNKNVGPRLMIALLEVSGVQVNNMECESPLWNLTSSSFMKIITRALNGSIEV</sequence>
<protein>
    <submittedName>
        <fullName evidence="2">Uncharacterized protein</fullName>
    </submittedName>
</protein>
<evidence type="ECO:0000256" key="1">
    <source>
        <dbReference type="SAM" id="Phobius"/>
    </source>
</evidence>
<dbReference type="AlphaFoldDB" id="A0AAN8XVX1"/>
<evidence type="ECO:0000313" key="3">
    <source>
        <dbReference type="Proteomes" id="UP001381693"/>
    </source>
</evidence>
<feature type="transmembrane region" description="Helical" evidence="1">
    <location>
        <begin position="143"/>
        <end position="164"/>
    </location>
</feature>
<keyword evidence="1" id="KW-0812">Transmembrane</keyword>
<dbReference type="Proteomes" id="UP001381693">
    <property type="component" value="Unassembled WGS sequence"/>
</dbReference>
<accession>A0AAN8XVX1</accession>
<evidence type="ECO:0000313" key="2">
    <source>
        <dbReference type="EMBL" id="KAK7085355.1"/>
    </source>
</evidence>
<reference evidence="2 3" key="1">
    <citation type="submission" date="2023-11" db="EMBL/GenBank/DDBJ databases">
        <title>Halocaridina rubra genome assembly.</title>
        <authorList>
            <person name="Smith C."/>
        </authorList>
    </citation>
    <scope>NUCLEOTIDE SEQUENCE [LARGE SCALE GENOMIC DNA]</scope>
    <source>
        <strain evidence="2">EP-1</strain>
        <tissue evidence="2">Whole</tissue>
    </source>
</reference>
<keyword evidence="1" id="KW-1133">Transmembrane helix</keyword>
<gene>
    <name evidence="2" type="ORF">SK128_010457</name>
</gene>
<keyword evidence="3" id="KW-1185">Reference proteome</keyword>
<organism evidence="2 3">
    <name type="scientific">Halocaridina rubra</name>
    <name type="common">Hawaiian red shrimp</name>
    <dbReference type="NCBI Taxonomy" id="373956"/>
    <lineage>
        <taxon>Eukaryota</taxon>
        <taxon>Metazoa</taxon>
        <taxon>Ecdysozoa</taxon>
        <taxon>Arthropoda</taxon>
        <taxon>Crustacea</taxon>
        <taxon>Multicrustacea</taxon>
        <taxon>Malacostraca</taxon>
        <taxon>Eumalacostraca</taxon>
        <taxon>Eucarida</taxon>
        <taxon>Decapoda</taxon>
        <taxon>Pleocyemata</taxon>
        <taxon>Caridea</taxon>
        <taxon>Atyoidea</taxon>
        <taxon>Atyidae</taxon>
        <taxon>Halocaridina</taxon>
    </lineage>
</organism>
<dbReference type="EMBL" id="JAXCGZ010001125">
    <property type="protein sequence ID" value="KAK7085355.1"/>
    <property type="molecule type" value="Genomic_DNA"/>
</dbReference>